<feature type="region of interest" description="Disordered" evidence="1">
    <location>
        <begin position="341"/>
        <end position="368"/>
    </location>
</feature>
<feature type="region of interest" description="Disordered" evidence="1">
    <location>
        <begin position="504"/>
        <end position="619"/>
    </location>
</feature>
<feature type="compositionally biased region" description="Pro residues" evidence="1">
    <location>
        <begin position="386"/>
        <end position="403"/>
    </location>
</feature>
<reference evidence="3" key="2">
    <citation type="submission" date="2015-01" db="EMBL/GenBank/DDBJ databases">
        <title>Evolutionary Origins and Diversification of the Mycorrhizal Mutualists.</title>
        <authorList>
            <consortium name="DOE Joint Genome Institute"/>
            <consortium name="Mycorrhizal Genomics Consortium"/>
            <person name="Kohler A."/>
            <person name="Kuo A."/>
            <person name="Nagy L.G."/>
            <person name="Floudas D."/>
            <person name="Copeland A."/>
            <person name="Barry K.W."/>
            <person name="Cichocki N."/>
            <person name="Veneault-Fourrey C."/>
            <person name="LaButti K."/>
            <person name="Lindquist E.A."/>
            <person name="Lipzen A."/>
            <person name="Lundell T."/>
            <person name="Morin E."/>
            <person name="Murat C."/>
            <person name="Riley R."/>
            <person name="Ohm R."/>
            <person name="Sun H."/>
            <person name="Tunlid A."/>
            <person name="Henrissat B."/>
            <person name="Grigoriev I.V."/>
            <person name="Hibbett D.S."/>
            <person name="Martin F."/>
        </authorList>
    </citation>
    <scope>NUCLEOTIDE SEQUENCE [LARGE SCALE GENOMIC DNA]</scope>
    <source>
        <strain evidence="3">Ve08.2h10</strain>
    </source>
</reference>
<dbReference type="AlphaFoldDB" id="A0A0D0DL21"/>
<keyword evidence="3" id="KW-1185">Reference proteome</keyword>
<feature type="compositionally biased region" description="Polar residues" evidence="1">
    <location>
        <begin position="411"/>
        <end position="438"/>
    </location>
</feature>
<evidence type="ECO:0000256" key="1">
    <source>
        <dbReference type="SAM" id="MobiDB-lite"/>
    </source>
</evidence>
<dbReference type="PANTHER" id="PTHR12162">
    <property type="entry name" value="NIBRIN-RELATED"/>
    <property type="match status" value="1"/>
</dbReference>
<organism evidence="2 3">
    <name type="scientific">Paxillus rubicundulus Ve08.2h10</name>
    <dbReference type="NCBI Taxonomy" id="930991"/>
    <lineage>
        <taxon>Eukaryota</taxon>
        <taxon>Fungi</taxon>
        <taxon>Dikarya</taxon>
        <taxon>Basidiomycota</taxon>
        <taxon>Agaricomycotina</taxon>
        <taxon>Agaricomycetes</taxon>
        <taxon>Agaricomycetidae</taxon>
        <taxon>Boletales</taxon>
        <taxon>Paxilineae</taxon>
        <taxon>Paxillaceae</taxon>
        <taxon>Paxillus</taxon>
    </lineage>
</organism>
<reference evidence="2 3" key="1">
    <citation type="submission" date="2014-04" db="EMBL/GenBank/DDBJ databases">
        <authorList>
            <consortium name="DOE Joint Genome Institute"/>
            <person name="Kuo A."/>
            <person name="Kohler A."/>
            <person name="Jargeat P."/>
            <person name="Nagy L.G."/>
            <person name="Floudas D."/>
            <person name="Copeland A."/>
            <person name="Barry K.W."/>
            <person name="Cichocki N."/>
            <person name="Veneault-Fourrey C."/>
            <person name="LaButti K."/>
            <person name="Lindquist E.A."/>
            <person name="Lipzen A."/>
            <person name="Lundell T."/>
            <person name="Morin E."/>
            <person name="Murat C."/>
            <person name="Sun H."/>
            <person name="Tunlid A."/>
            <person name="Henrissat B."/>
            <person name="Grigoriev I.V."/>
            <person name="Hibbett D.S."/>
            <person name="Martin F."/>
            <person name="Nordberg H.P."/>
            <person name="Cantor M.N."/>
            <person name="Hua S.X."/>
        </authorList>
    </citation>
    <scope>NUCLEOTIDE SEQUENCE [LARGE SCALE GENOMIC DNA]</scope>
    <source>
        <strain evidence="2 3">Ve08.2h10</strain>
    </source>
</reference>
<sequence>MWLITGPFDAEVGNVTTTKTKLLKTGRSTPLGRKGRQLVVNSKKVSRDHCEFKVGPYTPDDMVNPSFVPTLEIYNTKEKSTQTIERDVVGIYIEVHWRRIACFLPPARALSLVSNEDCTAMGISLLTSSSALATHHITPKYELTVPLTTSLLSATQLVKIEWLHELLRLGSTPDDTHPFKLSPLEQLFNPPLESKYKPVFSPALPPSAKSFKFWEPNEERLHLLKGYRFVLLGDSEGEVDPEMRELVIRGDGEYEGFSMKVGQARWTQMLAKAKRKVEEAGLKVVIVTREQVIQSTVGSDKWREMSADAQSLNLAVVNVDVILNAVIKLDASLIMDSSVTQVSSGNKSPLPDFVPNTHPDEPSLPIVTRGQSFPKEREGVVLKSPFPSPSPVIPGPPIPPPPRKTLVRPTQRLSKTSNNEDPAPPNISNETQADNLTFTLPPLPPARSTKLKRRAATTDPTPPPEEPAAGNETSQEPPLKKFKALFDASDPDKMVVEGPRSLQAACDTDMGGSIGVTQRSESLTQNESRPLRSQTAMHPRRLDVVAEEEEQSGRSQVASTAPMFDRDGQRHSGDSAHRLTSESAPQEPRESLVVPDPGGKSRSKQKKAGRGQSDLVDTDQAFLTALASKKRGKKTEDEFDREFNNLRISKPDVRREEEEQWEILGDFDTDVRNVRGNFMVVVDMDVFRESCSRTTVARRSHDSRPNYKKFKKTPTISSRAPIELVVKSENDYGVGSGYWKDSQTTKDYTTLLATQTATGDTPKRRTLLESDDEVIDTPAPKMTRRTAHQASQPQRPVAAIKQLFLDSDEEMSQITKDDPRPSLPVKGSKRRHIIVDDDSDDVAFKGFGKKRKVR</sequence>
<feature type="region of interest" description="Disordered" evidence="1">
    <location>
        <begin position="810"/>
        <end position="831"/>
    </location>
</feature>
<dbReference type="GO" id="GO:0003684">
    <property type="term" value="F:damaged DNA binding"/>
    <property type="evidence" value="ECO:0007669"/>
    <property type="project" value="TreeGrafter"/>
</dbReference>
<dbReference type="Proteomes" id="UP000054538">
    <property type="component" value="Unassembled WGS sequence"/>
</dbReference>
<proteinExistence type="predicted"/>
<evidence type="ECO:0000313" key="2">
    <source>
        <dbReference type="EMBL" id="KIK82439.1"/>
    </source>
</evidence>
<gene>
    <name evidence="2" type="ORF">PAXRUDRAFT_715252</name>
</gene>
<name>A0A0D0DL21_9AGAM</name>
<feature type="compositionally biased region" description="Basic and acidic residues" evidence="1">
    <location>
        <begin position="564"/>
        <end position="580"/>
    </location>
</feature>
<dbReference type="InParanoid" id="A0A0D0DL21"/>
<feature type="compositionally biased region" description="Polar residues" evidence="1">
    <location>
        <begin position="515"/>
        <end position="536"/>
    </location>
</feature>
<dbReference type="GO" id="GO:0030870">
    <property type="term" value="C:Mre11 complex"/>
    <property type="evidence" value="ECO:0007669"/>
    <property type="project" value="InterPro"/>
</dbReference>
<dbReference type="EMBL" id="KN825627">
    <property type="protein sequence ID" value="KIK82439.1"/>
    <property type="molecule type" value="Genomic_DNA"/>
</dbReference>
<protein>
    <submittedName>
        <fullName evidence="2">Uncharacterized protein</fullName>
    </submittedName>
</protein>
<evidence type="ECO:0000313" key="3">
    <source>
        <dbReference type="Proteomes" id="UP000054538"/>
    </source>
</evidence>
<dbReference type="GO" id="GO:0007095">
    <property type="term" value="P:mitotic G2 DNA damage checkpoint signaling"/>
    <property type="evidence" value="ECO:0007669"/>
    <property type="project" value="InterPro"/>
</dbReference>
<dbReference type="HOGENOM" id="CLU_007603_0_0_1"/>
<dbReference type="PANTHER" id="PTHR12162:SF0">
    <property type="entry name" value="NIBRIN"/>
    <property type="match status" value="1"/>
</dbReference>
<dbReference type="OrthoDB" id="552194at2759"/>
<dbReference type="InterPro" id="IPR040227">
    <property type="entry name" value="Nibrin-rel"/>
</dbReference>
<accession>A0A0D0DL21</accession>
<feature type="region of interest" description="Disordered" evidence="1">
    <location>
        <begin position="381"/>
        <end position="486"/>
    </location>
</feature>
<dbReference type="GO" id="GO:0000724">
    <property type="term" value="P:double-strand break repair via homologous recombination"/>
    <property type="evidence" value="ECO:0007669"/>
    <property type="project" value="TreeGrafter"/>
</dbReference>